<dbReference type="InterPro" id="IPR027417">
    <property type="entry name" value="P-loop_NTPase"/>
</dbReference>
<comment type="caution">
    <text evidence="1">The sequence shown here is derived from an EMBL/GenBank/DDBJ whole genome shotgun (WGS) entry which is preliminary data.</text>
</comment>
<proteinExistence type="predicted"/>
<gene>
    <name evidence="1" type="ORF">OIU77_011901</name>
</gene>
<evidence type="ECO:0000313" key="1">
    <source>
        <dbReference type="EMBL" id="KAJ6321904.1"/>
    </source>
</evidence>
<reference evidence="1" key="1">
    <citation type="submission" date="2022-10" db="EMBL/GenBank/DDBJ databases">
        <authorList>
            <person name="Hyden B.L."/>
            <person name="Feng K."/>
            <person name="Yates T."/>
            <person name="Jawdy S."/>
            <person name="Smart L.B."/>
            <person name="Muchero W."/>
        </authorList>
    </citation>
    <scope>NUCLEOTIDE SEQUENCE</scope>
    <source>
        <tissue evidence="1">Shoot tip</tissue>
    </source>
</reference>
<name>A0ABQ9A1W3_9ROSI</name>
<keyword evidence="2" id="KW-1185">Reference proteome</keyword>
<dbReference type="Gene3D" id="3.40.50.300">
    <property type="entry name" value="P-loop containing nucleotide triphosphate hydrolases"/>
    <property type="match status" value="1"/>
</dbReference>
<accession>A0ABQ9A1W3</accession>
<dbReference type="Proteomes" id="UP001141253">
    <property type="component" value="Chromosome 8"/>
</dbReference>
<dbReference type="EMBL" id="JAPFFI010000023">
    <property type="protein sequence ID" value="KAJ6321904.1"/>
    <property type="molecule type" value="Genomic_DNA"/>
</dbReference>
<sequence>MESLTGLVNRTQRACTVLGEVKACLSGKLSRPLMLLVASSGKSSVSESVVGRDFLPRGSEVVALNMSSSRGSFTDSIPTSLGSAQIPRSLHLQRNSFQGQLPASLMKPRYM</sequence>
<protein>
    <submittedName>
        <fullName evidence="1">Uncharacterized protein</fullName>
    </submittedName>
</protein>
<evidence type="ECO:0000313" key="2">
    <source>
        <dbReference type="Proteomes" id="UP001141253"/>
    </source>
</evidence>
<reference evidence="1" key="2">
    <citation type="journal article" date="2023" name="Int. J. Mol. Sci.">
        <title>De Novo Assembly and Annotation of 11 Diverse Shrub Willow (Salix) Genomes Reveals Novel Gene Organization in Sex-Linked Regions.</title>
        <authorList>
            <person name="Hyden B."/>
            <person name="Feng K."/>
            <person name="Yates T.B."/>
            <person name="Jawdy S."/>
            <person name="Cereghino C."/>
            <person name="Smart L.B."/>
            <person name="Muchero W."/>
        </authorList>
    </citation>
    <scope>NUCLEOTIDE SEQUENCE</scope>
    <source>
        <tissue evidence="1">Shoot tip</tissue>
    </source>
</reference>
<organism evidence="1 2">
    <name type="scientific">Salix suchowensis</name>
    <dbReference type="NCBI Taxonomy" id="1278906"/>
    <lineage>
        <taxon>Eukaryota</taxon>
        <taxon>Viridiplantae</taxon>
        <taxon>Streptophyta</taxon>
        <taxon>Embryophyta</taxon>
        <taxon>Tracheophyta</taxon>
        <taxon>Spermatophyta</taxon>
        <taxon>Magnoliopsida</taxon>
        <taxon>eudicotyledons</taxon>
        <taxon>Gunneridae</taxon>
        <taxon>Pentapetalae</taxon>
        <taxon>rosids</taxon>
        <taxon>fabids</taxon>
        <taxon>Malpighiales</taxon>
        <taxon>Salicaceae</taxon>
        <taxon>Saliceae</taxon>
        <taxon>Salix</taxon>
    </lineage>
</organism>